<organism evidence="1 2">
    <name type="scientific">Hyella patelloides LEGE 07179</name>
    <dbReference type="NCBI Taxonomy" id="945734"/>
    <lineage>
        <taxon>Bacteria</taxon>
        <taxon>Bacillati</taxon>
        <taxon>Cyanobacteriota</taxon>
        <taxon>Cyanophyceae</taxon>
        <taxon>Pleurocapsales</taxon>
        <taxon>Hyellaceae</taxon>
        <taxon>Hyella</taxon>
    </lineage>
</organism>
<dbReference type="Proteomes" id="UP000320055">
    <property type="component" value="Unassembled WGS sequence"/>
</dbReference>
<evidence type="ECO:0000313" key="2">
    <source>
        <dbReference type="Proteomes" id="UP000320055"/>
    </source>
</evidence>
<dbReference type="AlphaFoldDB" id="A0A563W0E2"/>
<gene>
    <name evidence="1" type="ORF">H1P_5530002</name>
</gene>
<dbReference type="EMBL" id="CAACVJ010000505">
    <property type="protein sequence ID" value="VEP17130.1"/>
    <property type="molecule type" value="Genomic_DNA"/>
</dbReference>
<evidence type="ECO:0000313" key="1">
    <source>
        <dbReference type="EMBL" id="VEP17130.1"/>
    </source>
</evidence>
<proteinExistence type="predicted"/>
<keyword evidence="2" id="KW-1185">Reference proteome</keyword>
<sequence length="55" mass="6431">MPKITLCNRCSLDARSNSKVCGIHPEGVNDNYCIDYIRDPDIKEEEQWSPFRLFI</sequence>
<name>A0A563W0E2_9CYAN</name>
<accession>A0A563W0E2</accession>
<protein>
    <submittedName>
        <fullName evidence="1">Uncharacterized protein</fullName>
    </submittedName>
</protein>
<reference evidence="1 2" key="1">
    <citation type="submission" date="2019-01" db="EMBL/GenBank/DDBJ databases">
        <authorList>
            <person name="Brito A."/>
        </authorList>
    </citation>
    <scope>NUCLEOTIDE SEQUENCE [LARGE SCALE GENOMIC DNA]</scope>
    <source>
        <strain evidence="1">1</strain>
    </source>
</reference>
<dbReference type="RefSeq" id="WP_186376298.1">
    <property type="nucleotide sequence ID" value="NZ_LR214287.1"/>
</dbReference>